<organism evidence="2 3">
    <name type="scientific">Endocarpon pusillum (strain Z07020 / HMAS-L-300199)</name>
    <name type="common">Lichen-forming fungus</name>
    <dbReference type="NCBI Taxonomy" id="1263415"/>
    <lineage>
        <taxon>Eukaryota</taxon>
        <taxon>Fungi</taxon>
        <taxon>Dikarya</taxon>
        <taxon>Ascomycota</taxon>
        <taxon>Pezizomycotina</taxon>
        <taxon>Eurotiomycetes</taxon>
        <taxon>Chaetothyriomycetidae</taxon>
        <taxon>Verrucariales</taxon>
        <taxon>Verrucariaceae</taxon>
        <taxon>Endocarpon</taxon>
    </lineage>
</organism>
<proteinExistence type="predicted"/>
<dbReference type="GO" id="GO:0005096">
    <property type="term" value="F:GTPase activator activity"/>
    <property type="evidence" value="ECO:0007669"/>
    <property type="project" value="InterPro"/>
</dbReference>
<dbReference type="EMBL" id="KE721233">
    <property type="protein sequence ID" value="ERF71160.1"/>
    <property type="molecule type" value="Genomic_DNA"/>
</dbReference>
<accession>U1HLM2</accession>
<feature type="region of interest" description="Disordered" evidence="1">
    <location>
        <begin position="1"/>
        <end position="209"/>
    </location>
</feature>
<dbReference type="AlphaFoldDB" id="U1HLM2"/>
<dbReference type="OMA" id="GNHYAER"/>
<gene>
    <name evidence="2" type="ORF">EPUS_05989</name>
</gene>
<dbReference type="OrthoDB" id="5346713at2759"/>
<feature type="compositionally biased region" description="Pro residues" evidence="1">
    <location>
        <begin position="12"/>
        <end position="30"/>
    </location>
</feature>
<dbReference type="GeneID" id="19240936"/>
<feature type="region of interest" description="Disordered" evidence="1">
    <location>
        <begin position="282"/>
        <end position="346"/>
    </location>
</feature>
<reference evidence="3" key="1">
    <citation type="journal article" date="2014" name="BMC Genomics">
        <title>Genome characteristics reveal the impact of lichenization on lichen-forming fungus Endocarpon pusillum Hedwig (Verrucariales, Ascomycota).</title>
        <authorList>
            <person name="Wang Y.-Y."/>
            <person name="Liu B."/>
            <person name="Zhang X.-Y."/>
            <person name="Zhou Q.-M."/>
            <person name="Zhang T."/>
            <person name="Li H."/>
            <person name="Yu Y.-F."/>
            <person name="Zhang X.-L."/>
            <person name="Hao X.-Y."/>
            <person name="Wang M."/>
            <person name="Wang L."/>
            <person name="Wei J.-C."/>
        </authorList>
    </citation>
    <scope>NUCLEOTIDE SEQUENCE [LARGE SCALE GENOMIC DNA]</scope>
    <source>
        <strain evidence="3">Z07020 / HMAS-L-300199</strain>
    </source>
</reference>
<protein>
    <submittedName>
        <fullName evidence="2">Uncharacterized protein</fullName>
    </submittedName>
</protein>
<feature type="region of interest" description="Disordered" evidence="1">
    <location>
        <begin position="232"/>
        <end position="266"/>
    </location>
</feature>
<dbReference type="HOGENOM" id="CLU_004543_3_0_1"/>
<feature type="compositionally biased region" description="Polar residues" evidence="1">
    <location>
        <begin position="200"/>
        <end position="209"/>
    </location>
</feature>
<name>U1HLM2_ENDPU</name>
<sequence>MLDCSQGYHTPQPDPHASPDPPPEADPQPPFSALRPSSCSLQRTSLNLSEPTSTTSGSENERLFSSGDEDSMEFQSDTAYDSMATRATTSSNSDLPGLEIERLFDDSPGPKTKKETLLSLEDLIPLGSFSEPSQHDETSLDSLESLSTPRDDHSSNPEVVESFATPVAARESQSQARDFSSSSPLSTRYPDVQQHEKNPTELTTELTTAQKEGTTCLDGDLWDDEFCAKSTATWRPVSPELPQYTSWRLSPPLLPAHQHPPLPLRQGLDDLREEKRLSIFDWSEQQRSDHDSLHGSSPRPRTMHSKQSNDGRGSRAPGRRAPNALHLRSQSVPAAKESYLDSDPGYPPAKFGTWGLGNKGVSEEWTDDFEFDELEECDTQQVPERSGAGMKVPQAIIDRQASVHGQFGQVQEFMLLVEELKRLKHQGTLLDLMKGPSHHLWDDAENIINLATLNEDDEEFVPPLSPGFSNGFDDFDVDTFVPHSPNQPHFLNTEDEHKTFINAILNSAPTTPATGRPRGESLAQAKSFLQTIHQNRTGIESSPFEDQGQPPKLPFDTQDLRDLVIRAGVATRALKDLVRKAEDVLASPDRTPKEPQDPPFSQIFNRPQSPSPISPPISQKPPLVKSTSVNSYMEGSLAGSNNEPDRLGHMNLMTVA</sequence>
<feature type="compositionally biased region" description="Pro residues" evidence="1">
    <location>
        <begin position="252"/>
        <end position="263"/>
    </location>
</feature>
<feature type="compositionally biased region" description="Low complexity" evidence="1">
    <location>
        <begin position="172"/>
        <end position="183"/>
    </location>
</feature>
<evidence type="ECO:0000256" key="1">
    <source>
        <dbReference type="SAM" id="MobiDB-lite"/>
    </source>
</evidence>
<feature type="compositionally biased region" description="Polar residues" evidence="1">
    <location>
        <begin position="73"/>
        <end position="94"/>
    </location>
</feature>
<dbReference type="eggNOG" id="ENOG502S8CY">
    <property type="taxonomic scope" value="Eukaryota"/>
</dbReference>
<dbReference type="RefSeq" id="XP_007803176.1">
    <property type="nucleotide sequence ID" value="XM_007804985.1"/>
</dbReference>
<dbReference type="GO" id="GO:1902412">
    <property type="term" value="P:regulation of mitotic cytokinesis"/>
    <property type="evidence" value="ECO:0007669"/>
    <property type="project" value="InterPro"/>
</dbReference>
<feature type="region of interest" description="Disordered" evidence="1">
    <location>
        <begin position="585"/>
        <end position="647"/>
    </location>
</feature>
<keyword evidence="3" id="KW-1185">Reference proteome</keyword>
<dbReference type="Proteomes" id="UP000019373">
    <property type="component" value="Unassembled WGS sequence"/>
</dbReference>
<dbReference type="InterPro" id="IPR045342">
    <property type="entry name" value="Etd1"/>
</dbReference>
<feature type="compositionally biased region" description="Polar residues" evidence="1">
    <location>
        <begin position="625"/>
        <end position="642"/>
    </location>
</feature>
<evidence type="ECO:0000313" key="2">
    <source>
        <dbReference type="EMBL" id="ERF71160.1"/>
    </source>
</evidence>
<feature type="compositionally biased region" description="Pro residues" evidence="1">
    <location>
        <begin position="609"/>
        <end position="619"/>
    </location>
</feature>
<feature type="compositionally biased region" description="Polar residues" evidence="1">
    <location>
        <begin position="35"/>
        <end position="58"/>
    </location>
</feature>
<feature type="compositionally biased region" description="Basic and acidic residues" evidence="1">
    <location>
        <begin position="282"/>
        <end position="293"/>
    </location>
</feature>
<evidence type="ECO:0000313" key="3">
    <source>
        <dbReference type="Proteomes" id="UP000019373"/>
    </source>
</evidence>
<dbReference type="Pfam" id="PF20162">
    <property type="entry name" value="Etd1"/>
    <property type="match status" value="1"/>
</dbReference>